<feature type="domain" description="SKP1 component POZ" evidence="1">
    <location>
        <begin position="3"/>
        <end position="39"/>
    </location>
</feature>
<reference evidence="2" key="1">
    <citation type="submission" date="2025-08" db="UniProtKB">
        <authorList>
            <consortium name="Ensembl"/>
        </authorList>
    </citation>
    <scope>IDENTIFICATION</scope>
</reference>
<name>A0A8C7BSZ1_NEOVI</name>
<organism evidence="2 3">
    <name type="scientific">Neovison vison</name>
    <name type="common">American mink</name>
    <name type="synonym">Mustela vison</name>
    <dbReference type="NCBI Taxonomy" id="452646"/>
    <lineage>
        <taxon>Eukaryota</taxon>
        <taxon>Metazoa</taxon>
        <taxon>Chordata</taxon>
        <taxon>Craniata</taxon>
        <taxon>Vertebrata</taxon>
        <taxon>Euteleostomi</taxon>
        <taxon>Mammalia</taxon>
        <taxon>Eutheria</taxon>
        <taxon>Laurasiatheria</taxon>
        <taxon>Carnivora</taxon>
        <taxon>Caniformia</taxon>
        <taxon>Musteloidea</taxon>
        <taxon>Mustelidae</taxon>
        <taxon>Mustelinae</taxon>
        <taxon>Neogale</taxon>
    </lineage>
</organism>
<proteinExistence type="predicted"/>
<dbReference type="Ensembl" id="ENSNVIT00000033385.1">
    <property type="protein sequence ID" value="ENSNVIP00000028809.1"/>
    <property type="gene ID" value="ENSNVIG00000022218.1"/>
</dbReference>
<dbReference type="GeneTree" id="ENSGT01000000214669"/>
<dbReference type="Pfam" id="PF03931">
    <property type="entry name" value="Skp1_POZ"/>
    <property type="match status" value="1"/>
</dbReference>
<dbReference type="AlphaFoldDB" id="A0A8C7BSZ1"/>
<dbReference type="InterPro" id="IPR016073">
    <property type="entry name" value="Skp1_comp_POZ"/>
</dbReference>
<accession>A0A8C7BSZ1</accession>
<evidence type="ECO:0000259" key="1">
    <source>
        <dbReference type="Pfam" id="PF03931"/>
    </source>
</evidence>
<dbReference type="GO" id="GO:0006511">
    <property type="term" value="P:ubiquitin-dependent protein catabolic process"/>
    <property type="evidence" value="ECO:0007669"/>
    <property type="project" value="InterPro"/>
</dbReference>
<dbReference type="Gene3D" id="3.30.710.10">
    <property type="entry name" value="Potassium Channel Kv1.1, Chain A"/>
    <property type="match status" value="1"/>
</dbReference>
<evidence type="ECO:0000313" key="2">
    <source>
        <dbReference type="Ensembl" id="ENSNVIP00000028809.1"/>
    </source>
</evidence>
<keyword evidence="3" id="KW-1185">Reference proteome</keyword>
<dbReference type="SUPFAM" id="SSF54695">
    <property type="entry name" value="POZ domain"/>
    <property type="match status" value="1"/>
</dbReference>
<sequence>VPSMMLQGSDGEIFEVDVEIASQSVTIATTLGDLGMDERGDDDPKEVHGCLQFPLKLIKKAKWGRLGGSVG</sequence>
<reference evidence="2" key="2">
    <citation type="submission" date="2025-09" db="UniProtKB">
        <authorList>
            <consortium name="Ensembl"/>
        </authorList>
    </citation>
    <scope>IDENTIFICATION</scope>
</reference>
<protein>
    <recommendedName>
        <fullName evidence="1">SKP1 component POZ domain-containing protein</fullName>
    </recommendedName>
</protein>
<dbReference type="InterPro" id="IPR011333">
    <property type="entry name" value="SKP1/BTB/POZ_sf"/>
</dbReference>
<evidence type="ECO:0000313" key="3">
    <source>
        <dbReference type="Proteomes" id="UP000694425"/>
    </source>
</evidence>
<dbReference type="Proteomes" id="UP000694425">
    <property type="component" value="Unplaced"/>
</dbReference>